<dbReference type="AlphaFoldDB" id="A0A7C8MD77"/>
<organism evidence="7 8">
    <name type="scientific">Massariosphaeria phaeospora</name>
    <dbReference type="NCBI Taxonomy" id="100035"/>
    <lineage>
        <taxon>Eukaryota</taxon>
        <taxon>Fungi</taxon>
        <taxon>Dikarya</taxon>
        <taxon>Ascomycota</taxon>
        <taxon>Pezizomycotina</taxon>
        <taxon>Dothideomycetes</taxon>
        <taxon>Pleosporomycetidae</taxon>
        <taxon>Pleosporales</taxon>
        <taxon>Pleosporales incertae sedis</taxon>
        <taxon>Massariosphaeria</taxon>
    </lineage>
</organism>
<feature type="region of interest" description="Disordered" evidence="5">
    <location>
        <begin position="1"/>
        <end position="66"/>
    </location>
</feature>
<evidence type="ECO:0000256" key="1">
    <source>
        <dbReference type="ARBA" id="ARBA00022723"/>
    </source>
</evidence>
<comment type="caution">
    <text evidence="7">The sequence shown here is derived from an EMBL/GenBank/DDBJ whole genome shotgun (WGS) entry which is preliminary data.</text>
</comment>
<accession>A0A7C8MD77</accession>
<dbReference type="Pfam" id="PF25586">
    <property type="entry name" value="zf-CCCH_PAN3"/>
    <property type="match status" value="1"/>
</dbReference>
<evidence type="ECO:0000259" key="6">
    <source>
        <dbReference type="PROSITE" id="PS50103"/>
    </source>
</evidence>
<gene>
    <name evidence="7" type="ORF">BDV95DRAFT_322258</name>
</gene>
<dbReference type="PROSITE" id="PS50103">
    <property type="entry name" value="ZF_C3H1"/>
    <property type="match status" value="1"/>
</dbReference>
<name>A0A7C8MD77_9PLEO</name>
<feature type="compositionally biased region" description="Low complexity" evidence="5">
    <location>
        <begin position="147"/>
        <end position="156"/>
    </location>
</feature>
<keyword evidence="2 4" id="KW-0863">Zinc-finger</keyword>
<protein>
    <recommendedName>
        <fullName evidence="6">C3H1-type domain-containing protein</fullName>
    </recommendedName>
</protein>
<proteinExistence type="predicted"/>
<evidence type="ECO:0000256" key="3">
    <source>
        <dbReference type="ARBA" id="ARBA00022833"/>
    </source>
</evidence>
<dbReference type="GO" id="GO:0008270">
    <property type="term" value="F:zinc ion binding"/>
    <property type="evidence" value="ECO:0007669"/>
    <property type="project" value="UniProtKB-KW"/>
</dbReference>
<evidence type="ECO:0000256" key="2">
    <source>
        <dbReference type="ARBA" id="ARBA00022771"/>
    </source>
</evidence>
<keyword evidence="1 4" id="KW-0479">Metal-binding</keyword>
<feature type="domain" description="C3H1-type" evidence="6">
    <location>
        <begin position="210"/>
        <end position="238"/>
    </location>
</feature>
<dbReference type="EMBL" id="JAADJZ010000006">
    <property type="protein sequence ID" value="KAF2874121.1"/>
    <property type="molecule type" value="Genomic_DNA"/>
</dbReference>
<sequence>MPLPPAVLHGGPGMPRSLQSLADVLSDLSPAAPRLDRRHAPVTETPKPNKAAPTLDTTPQPSPFSRLHFYPHASVATDAKAYILDPRPELTSLSSSSQALAAEARPVEKAPRKRTKNPRRTKAHNSQSRWSRGAVSSDDTASERTASLSHSSSRSSPPDVVHPLHTHRSHTNIATTIAASYQGRLMATAFGGSSGDSRRGVASPRPKGREAKNTFCRNVTIYGHCRYENTCPYVHESSKMNQNENMKKRFNVDSPAFTPLQASTNGSLTPSSRTTATISPKAANAAIFTPKSARSSKSS</sequence>
<keyword evidence="3 4" id="KW-0862">Zinc</keyword>
<feature type="zinc finger region" description="C3H1-type" evidence="4">
    <location>
        <begin position="210"/>
        <end position="238"/>
    </location>
</feature>
<dbReference type="Proteomes" id="UP000481861">
    <property type="component" value="Unassembled WGS sequence"/>
</dbReference>
<feature type="compositionally biased region" description="Basic residues" evidence="5">
    <location>
        <begin position="111"/>
        <end position="123"/>
    </location>
</feature>
<feature type="region of interest" description="Disordered" evidence="5">
    <location>
        <begin position="262"/>
        <end position="299"/>
    </location>
</feature>
<evidence type="ECO:0000313" key="7">
    <source>
        <dbReference type="EMBL" id="KAF2874121.1"/>
    </source>
</evidence>
<dbReference type="InterPro" id="IPR000571">
    <property type="entry name" value="Znf_CCCH"/>
</dbReference>
<evidence type="ECO:0000256" key="5">
    <source>
        <dbReference type="SAM" id="MobiDB-lite"/>
    </source>
</evidence>
<feature type="region of interest" description="Disordered" evidence="5">
    <location>
        <begin position="91"/>
        <end position="170"/>
    </location>
</feature>
<reference evidence="7 8" key="1">
    <citation type="submission" date="2020-01" db="EMBL/GenBank/DDBJ databases">
        <authorList>
            <consortium name="DOE Joint Genome Institute"/>
            <person name="Haridas S."/>
            <person name="Albert R."/>
            <person name="Binder M."/>
            <person name="Bloem J."/>
            <person name="Labutti K."/>
            <person name="Salamov A."/>
            <person name="Andreopoulos B."/>
            <person name="Baker S.E."/>
            <person name="Barry K."/>
            <person name="Bills G."/>
            <person name="Bluhm B.H."/>
            <person name="Cannon C."/>
            <person name="Castanera R."/>
            <person name="Culley D.E."/>
            <person name="Daum C."/>
            <person name="Ezra D."/>
            <person name="Gonzalez J.B."/>
            <person name="Henrissat B."/>
            <person name="Kuo A."/>
            <person name="Liang C."/>
            <person name="Lipzen A."/>
            <person name="Lutzoni F."/>
            <person name="Magnuson J."/>
            <person name="Mondo S."/>
            <person name="Nolan M."/>
            <person name="Ohm R."/>
            <person name="Pangilinan J."/>
            <person name="Park H.-J.H."/>
            <person name="Ramirez L."/>
            <person name="Alfaro M."/>
            <person name="Sun H."/>
            <person name="Tritt A."/>
            <person name="Yoshinaga Y."/>
            <person name="Zwiers L.-H.L."/>
            <person name="Turgeon B.G."/>
            <person name="Goodwin S.B."/>
            <person name="Spatafora J.W."/>
            <person name="Crous P.W."/>
            <person name="Grigoriev I.V."/>
        </authorList>
    </citation>
    <scope>NUCLEOTIDE SEQUENCE [LARGE SCALE GENOMIC DNA]</scope>
    <source>
        <strain evidence="7 8">CBS 611.86</strain>
    </source>
</reference>
<dbReference type="SUPFAM" id="SSF90229">
    <property type="entry name" value="CCCH zinc finger"/>
    <property type="match status" value="1"/>
</dbReference>
<feature type="compositionally biased region" description="Polar residues" evidence="5">
    <location>
        <begin position="262"/>
        <end position="278"/>
    </location>
</feature>
<dbReference type="InterPro" id="IPR036855">
    <property type="entry name" value="Znf_CCCH_sf"/>
</dbReference>
<feature type="region of interest" description="Disordered" evidence="5">
    <location>
        <begin position="190"/>
        <end position="209"/>
    </location>
</feature>
<dbReference type="OrthoDB" id="204958at2759"/>
<dbReference type="Gene3D" id="6.10.250.3160">
    <property type="match status" value="1"/>
</dbReference>
<evidence type="ECO:0000313" key="8">
    <source>
        <dbReference type="Proteomes" id="UP000481861"/>
    </source>
</evidence>
<keyword evidence="8" id="KW-1185">Reference proteome</keyword>
<evidence type="ECO:0000256" key="4">
    <source>
        <dbReference type="PROSITE-ProRule" id="PRU00723"/>
    </source>
</evidence>
<feature type="compositionally biased region" description="Low complexity" evidence="5">
    <location>
        <begin position="91"/>
        <end position="102"/>
    </location>
</feature>
<feature type="compositionally biased region" description="Polar residues" evidence="5">
    <location>
        <begin position="137"/>
        <end position="146"/>
    </location>
</feature>